<dbReference type="eggNOG" id="ENOG502S3VZ">
    <property type="taxonomic scope" value="Eukaryota"/>
</dbReference>
<dbReference type="PANTHER" id="PTHR40633:SF1">
    <property type="entry name" value="GPI ANCHORED SERINE-THREONINE RICH PROTEIN (AFU_ORTHOLOGUE AFUA_1G03630)"/>
    <property type="match status" value="1"/>
</dbReference>
<dbReference type="EMBL" id="LATX01001892">
    <property type="protein sequence ID" value="KTB36613.1"/>
    <property type="molecule type" value="Genomic_DNA"/>
</dbReference>
<dbReference type="InterPro" id="IPR018466">
    <property type="entry name" value="Kre9/Knh1-like_N"/>
</dbReference>
<evidence type="ECO:0000313" key="5">
    <source>
        <dbReference type="EMBL" id="KTB36613.1"/>
    </source>
</evidence>
<feature type="signal peptide" evidence="3">
    <location>
        <begin position="1"/>
        <end position="19"/>
    </location>
</feature>
<proteinExistence type="predicted"/>
<name>A0A0W0FK21_MONRR</name>
<evidence type="ECO:0000313" key="6">
    <source>
        <dbReference type="Proteomes" id="UP000054988"/>
    </source>
</evidence>
<evidence type="ECO:0000256" key="1">
    <source>
        <dbReference type="ARBA" id="ARBA00022729"/>
    </source>
</evidence>
<keyword evidence="1 3" id="KW-0732">Signal</keyword>
<dbReference type="PANTHER" id="PTHR40633">
    <property type="entry name" value="MATRIX PROTEIN, PUTATIVE (AFU_ORTHOLOGUE AFUA_8G05410)-RELATED"/>
    <property type="match status" value="1"/>
</dbReference>
<evidence type="ECO:0000259" key="4">
    <source>
        <dbReference type="Pfam" id="PF10342"/>
    </source>
</evidence>
<sequence>MAYILSFLLISTIATLVAGDVFTPTAPGPGDSFKAGDLCEIRWTPSGGGHGWKNVTIILMSGPNNAMIPVTTVTAGLDGSDVSLSPYRWTCPEVTPYSNIYFYQFTDGGNTQSSQWTTRFTISSPSGETMPPEHASQPNGDAIPWGPGRLASHTDSSSNSTFTSTAPLDTQASSTSKSTKHPHHTKNRYGEDNEDAEDSSTFDPESTKMQKASKPTASLTATERQATPTISLPPDHSHPSSEENDYRSATDRYTGGQIAGKGHGLSPSMYAVMLVPLLVGLLS</sequence>
<dbReference type="Proteomes" id="UP000054988">
    <property type="component" value="Unassembled WGS sequence"/>
</dbReference>
<accession>A0A0W0FK21</accession>
<feature type="compositionally biased region" description="Basic and acidic residues" evidence="2">
    <location>
        <begin position="235"/>
        <end position="250"/>
    </location>
</feature>
<dbReference type="Pfam" id="PF10342">
    <property type="entry name" value="Kre9_KNH"/>
    <property type="match status" value="1"/>
</dbReference>
<feature type="region of interest" description="Disordered" evidence="2">
    <location>
        <begin position="121"/>
        <end position="262"/>
    </location>
</feature>
<feature type="domain" description="Yeast cell wall synthesis Kre9/Knh1-like N-terminal" evidence="4">
    <location>
        <begin position="27"/>
        <end position="122"/>
    </location>
</feature>
<evidence type="ECO:0000256" key="2">
    <source>
        <dbReference type="SAM" id="MobiDB-lite"/>
    </source>
</evidence>
<dbReference type="AlphaFoldDB" id="A0A0W0FK21"/>
<gene>
    <name evidence="5" type="ORF">WG66_10824</name>
</gene>
<feature type="chain" id="PRO_5006901853" description="Yeast cell wall synthesis Kre9/Knh1-like N-terminal domain-containing protein" evidence="3">
    <location>
        <begin position="20"/>
        <end position="283"/>
    </location>
</feature>
<feature type="compositionally biased region" description="Low complexity" evidence="2">
    <location>
        <begin position="153"/>
        <end position="165"/>
    </location>
</feature>
<protein>
    <recommendedName>
        <fullName evidence="4">Yeast cell wall synthesis Kre9/Knh1-like N-terminal domain-containing protein</fullName>
    </recommendedName>
</protein>
<feature type="compositionally biased region" description="Basic residues" evidence="2">
    <location>
        <begin position="178"/>
        <end position="187"/>
    </location>
</feature>
<feature type="compositionally biased region" description="Polar residues" evidence="2">
    <location>
        <begin position="201"/>
        <end position="230"/>
    </location>
</feature>
<reference evidence="5 6" key="1">
    <citation type="submission" date="2015-12" db="EMBL/GenBank/DDBJ databases">
        <title>Draft genome sequence of Moniliophthora roreri, the causal agent of frosty pod rot of cacao.</title>
        <authorList>
            <person name="Aime M.C."/>
            <person name="Diaz-Valderrama J.R."/>
            <person name="Kijpornyongpan T."/>
            <person name="Phillips-Mora W."/>
        </authorList>
    </citation>
    <scope>NUCLEOTIDE SEQUENCE [LARGE SCALE GENOMIC DNA]</scope>
    <source>
        <strain evidence="5 6">MCA 2952</strain>
    </source>
</reference>
<dbReference type="InterPro" id="IPR052982">
    <property type="entry name" value="SRP1/TIP1-like"/>
</dbReference>
<evidence type="ECO:0000256" key="3">
    <source>
        <dbReference type="SAM" id="SignalP"/>
    </source>
</evidence>
<organism evidence="5 6">
    <name type="scientific">Moniliophthora roreri</name>
    <name type="common">Frosty pod rot fungus</name>
    <name type="synonym">Monilia roreri</name>
    <dbReference type="NCBI Taxonomy" id="221103"/>
    <lineage>
        <taxon>Eukaryota</taxon>
        <taxon>Fungi</taxon>
        <taxon>Dikarya</taxon>
        <taxon>Basidiomycota</taxon>
        <taxon>Agaricomycotina</taxon>
        <taxon>Agaricomycetes</taxon>
        <taxon>Agaricomycetidae</taxon>
        <taxon>Agaricales</taxon>
        <taxon>Marasmiineae</taxon>
        <taxon>Marasmiaceae</taxon>
        <taxon>Moniliophthora</taxon>
    </lineage>
</organism>
<comment type="caution">
    <text evidence="5">The sequence shown here is derived from an EMBL/GenBank/DDBJ whole genome shotgun (WGS) entry which is preliminary data.</text>
</comment>